<protein>
    <recommendedName>
        <fullName evidence="4">Ribosomal RNA small subunit methyltransferase E</fullName>
        <ecNumber evidence="3">2.1.1.193</ecNumber>
    </recommendedName>
    <alternativeName>
        <fullName evidence="11">16S rRNA m3U1498 methyltransferase</fullName>
    </alternativeName>
</protein>
<dbReference type="Proteomes" id="UP000247150">
    <property type="component" value="Unassembled WGS sequence"/>
</dbReference>
<evidence type="ECO:0000256" key="8">
    <source>
        <dbReference type="ARBA" id="ARBA00022679"/>
    </source>
</evidence>
<dbReference type="GO" id="GO:0005737">
    <property type="term" value="C:cytoplasm"/>
    <property type="evidence" value="ECO:0007669"/>
    <property type="project" value="UniProtKB-SubCell"/>
</dbReference>
<feature type="domain" description="Ribosomal RNA small subunit methyltransferase E methyltransferase" evidence="13">
    <location>
        <begin position="128"/>
        <end position="297"/>
    </location>
</feature>
<dbReference type="Gene3D" id="3.40.1280.10">
    <property type="match status" value="1"/>
</dbReference>
<dbReference type="Pfam" id="PF04452">
    <property type="entry name" value="Methyltrans_RNA"/>
    <property type="match status" value="1"/>
</dbReference>
<sequence length="305" mass="34266">MSCGIADHREPPGFTLEERRTARGSTELLERKSTRKVSKAKSFRRIADSLRKKVPNVQRYFVEEQAIENRFYIFGEDRHHIVKVMRMKEGDCIICVGPHQKSALCTIAEITDEQVTAEVVQWIEGSSELPVDVTIVSGLPKGDKLEWIIQKGTELGAHRFIPFTSARSVVKWDAKKAAKKVDRWQKIAKEAAEQSHRTIMPEVHAPLDLKSLLKLCGHYNHKLIAFEEEAKQGEASVLSKTLSSMNKGESLIIFFGPEGGLADQEVTLLQEHGFLACGLGPRILRTETAPLYLLSAVSYHFELMG</sequence>
<dbReference type="Gene3D" id="2.40.240.20">
    <property type="entry name" value="Hypothetical PUA domain-like, domain 1"/>
    <property type="match status" value="1"/>
</dbReference>
<comment type="similarity">
    <text evidence="2">Belongs to the RNA methyltransferase RsmE family.</text>
</comment>
<dbReference type="InterPro" id="IPR046887">
    <property type="entry name" value="RsmE_PUA-like"/>
</dbReference>
<evidence type="ECO:0000313" key="16">
    <source>
        <dbReference type="Proteomes" id="UP000247150"/>
    </source>
</evidence>
<evidence type="ECO:0000259" key="14">
    <source>
        <dbReference type="Pfam" id="PF20260"/>
    </source>
</evidence>
<dbReference type="FunFam" id="3.40.1280.10:FF:000024">
    <property type="entry name" value="Ribosomal RNA small subunit methyltransferase E"/>
    <property type="match status" value="1"/>
</dbReference>
<dbReference type="CDD" id="cd18084">
    <property type="entry name" value="RsmE-like"/>
    <property type="match status" value="1"/>
</dbReference>
<dbReference type="Pfam" id="PF20260">
    <property type="entry name" value="PUA_4"/>
    <property type="match status" value="1"/>
</dbReference>
<evidence type="ECO:0000256" key="10">
    <source>
        <dbReference type="ARBA" id="ARBA00025699"/>
    </source>
</evidence>
<dbReference type="GO" id="GO:0070042">
    <property type="term" value="F:rRNA (uridine-N3-)-methyltransferase activity"/>
    <property type="evidence" value="ECO:0007669"/>
    <property type="project" value="TreeGrafter"/>
</dbReference>
<evidence type="ECO:0000256" key="12">
    <source>
        <dbReference type="ARBA" id="ARBA00047944"/>
    </source>
</evidence>
<dbReference type="InterPro" id="IPR015947">
    <property type="entry name" value="PUA-like_sf"/>
</dbReference>
<dbReference type="NCBIfam" id="TIGR00046">
    <property type="entry name" value="RsmE family RNA methyltransferase"/>
    <property type="match status" value="1"/>
</dbReference>
<evidence type="ECO:0000256" key="4">
    <source>
        <dbReference type="ARBA" id="ARBA00013673"/>
    </source>
</evidence>
<dbReference type="GO" id="GO:0070475">
    <property type="term" value="P:rRNA base methylation"/>
    <property type="evidence" value="ECO:0007669"/>
    <property type="project" value="TreeGrafter"/>
</dbReference>
<evidence type="ECO:0000256" key="2">
    <source>
        <dbReference type="ARBA" id="ARBA00005528"/>
    </source>
</evidence>
<keyword evidence="5" id="KW-0963">Cytoplasm</keyword>
<dbReference type="PANTHER" id="PTHR30027:SF3">
    <property type="entry name" value="16S RRNA (URACIL(1498)-N(3))-METHYLTRANSFERASE"/>
    <property type="match status" value="1"/>
</dbReference>
<keyword evidence="7 15" id="KW-0489">Methyltransferase</keyword>
<dbReference type="PANTHER" id="PTHR30027">
    <property type="entry name" value="RIBOSOMAL RNA SMALL SUBUNIT METHYLTRANSFERASE E"/>
    <property type="match status" value="1"/>
</dbReference>
<keyword evidence="6" id="KW-0698">rRNA processing</keyword>
<comment type="subcellular location">
    <subcellularLocation>
        <location evidence="1">Cytoplasm</location>
    </subcellularLocation>
</comment>
<feature type="domain" description="Ribosomal RNA small subunit methyltransferase E PUA-like" evidence="14">
    <location>
        <begin position="75"/>
        <end position="119"/>
    </location>
</feature>
<dbReference type="AlphaFoldDB" id="A0A2V2ZR48"/>
<dbReference type="NCBIfam" id="NF008691">
    <property type="entry name" value="PRK11713.1-4"/>
    <property type="match status" value="1"/>
</dbReference>
<evidence type="ECO:0000256" key="1">
    <source>
        <dbReference type="ARBA" id="ARBA00004496"/>
    </source>
</evidence>
<comment type="caution">
    <text evidence="15">The sequence shown here is derived from an EMBL/GenBank/DDBJ whole genome shotgun (WGS) entry which is preliminary data.</text>
</comment>
<dbReference type="InterPro" id="IPR029028">
    <property type="entry name" value="Alpha/beta_knot_MTases"/>
</dbReference>
<proteinExistence type="inferred from homology"/>
<evidence type="ECO:0000259" key="13">
    <source>
        <dbReference type="Pfam" id="PF04452"/>
    </source>
</evidence>
<evidence type="ECO:0000313" key="15">
    <source>
        <dbReference type="EMBL" id="PWW26525.1"/>
    </source>
</evidence>
<organism evidence="15 16">
    <name type="scientific">Cytobacillus oceanisediminis</name>
    <dbReference type="NCBI Taxonomy" id="665099"/>
    <lineage>
        <taxon>Bacteria</taxon>
        <taxon>Bacillati</taxon>
        <taxon>Bacillota</taxon>
        <taxon>Bacilli</taxon>
        <taxon>Bacillales</taxon>
        <taxon>Bacillaceae</taxon>
        <taxon>Cytobacillus</taxon>
    </lineage>
</organism>
<dbReference type="InterPro" id="IPR006700">
    <property type="entry name" value="RsmE"/>
</dbReference>
<accession>A0A2V2ZR48</accession>
<dbReference type="SUPFAM" id="SSF88697">
    <property type="entry name" value="PUA domain-like"/>
    <property type="match status" value="1"/>
</dbReference>
<evidence type="ECO:0000256" key="6">
    <source>
        <dbReference type="ARBA" id="ARBA00022552"/>
    </source>
</evidence>
<gene>
    <name evidence="15" type="ORF">DFO73_11097</name>
</gene>
<dbReference type="EMBL" id="QGTW01000010">
    <property type="protein sequence ID" value="PWW26525.1"/>
    <property type="molecule type" value="Genomic_DNA"/>
</dbReference>
<dbReference type="InterPro" id="IPR029026">
    <property type="entry name" value="tRNA_m1G_MTases_N"/>
</dbReference>
<dbReference type="SUPFAM" id="SSF75217">
    <property type="entry name" value="alpha/beta knot"/>
    <property type="match status" value="1"/>
</dbReference>
<keyword evidence="8 15" id="KW-0808">Transferase</keyword>
<keyword evidence="9" id="KW-0949">S-adenosyl-L-methionine</keyword>
<dbReference type="EC" id="2.1.1.193" evidence="3"/>
<evidence type="ECO:0000256" key="9">
    <source>
        <dbReference type="ARBA" id="ARBA00022691"/>
    </source>
</evidence>
<evidence type="ECO:0000256" key="11">
    <source>
        <dbReference type="ARBA" id="ARBA00033196"/>
    </source>
</evidence>
<reference evidence="15 16" key="1">
    <citation type="submission" date="2018-05" db="EMBL/GenBank/DDBJ databases">
        <title>Freshwater and sediment microbial communities from various areas in North America, analyzing microbe dynamics in response to fracking.</title>
        <authorList>
            <person name="Lamendella R."/>
        </authorList>
    </citation>
    <scope>NUCLEOTIDE SEQUENCE [LARGE SCALE GENOMIC DNA]</scope>
    <source>
        <strain evidence="15 16">15_TX</strain>
    </source>
</reference>
<name>A0A2V2ZR48_9BACI</name>
<dbReference type="InterPro" id="IPR046886">
    <property type="entry name" value="RsmE_MTase_dom"/>
</dbReference>
<evidence type="ECO:0000256" key="5">
    <source>
        <dbReference type="ARBA" id="ARBA00022490"/>
    </source>
</evidence>
<dbReference type="NCBIfam" id="NF008692">
    <property type="entry name" value="PRK11713.1-5"/>
    <property type="match status" value="1"/>
</dbReference>
<evidence type="ECO:0000256" key="7">
    <source>
        <dbReference type="ARBA" id="ARBA00022603"/>
    </source>
</evidence>
<evidence type="ECO:0000256" key="3">
    <source>
        <dbReference type="ARBA" id="ARBA00012328"/>
    </source>
</evidence>
<comment type="function">
    <text evidence="10">Specifically methylates the N3 position of the uracil ring of uridine 1498 (m3U1498) in 16S rRNA. Acts on the fully assembled 30S ribosomal subunit.</text>
</comment>
<comment type="catalytic activity">
    <reaction evidence="12">
        <text>uridine(1498) in 16S rRNA + S-adenosyl-L-methionine = N(3)-methyluridine(1498) in 16S rRNA + S-adenosyl-L-homocysteine + H(+)</text>
        <dbReference type="Rhea" id="RHEA:42920"/>
        <dbReference type="Rhea" id="RHEA-COMP:10283"/>
        <dbReference type="Rhea" id="RHEA-COMP:10284"/>
        <dbReference type="ChEBI" id="CHEBI:15378"/>
        <dbReference type="ChEBI" id="CHEBI:57856"/>
        <dbReference type="ChEBI" id="CHEBI:59789"/>
        <dbReference type="ChEBI" id="CHEBI:65315"/>
        <dbReference type="ChEBI" id="CHEBI:74502"/>
        <dbReference type="EC" id="2.1.1.193"/>
    </reaction>
</comment>